<protein>
    <submittedName>
        <fullName evidence="1">Uncharacterized protein</fullName>
    </submittedName>
</protein>
<evidence type="ECO:0000313" key="1">
    <source>
        <dbReference type="EMBL" id="CAH0003427.1"/>
    </source>
</evidence>
<reference evidence="1" key="1">
    <citation type="submission" date="2021-10" db="EMBL/GenBank/DDBJ databases">
        <authorList>
            <person name="Piombo E."/>
        </authorList>
    </citation>
    <scope>NUCLEOTIDE SEQUENCE</scope>
</reference>
<dbReference type="OrthoDB" id="5207784at2759"/>
<dbReference type="Proteomes" id="UP000754883">
    <property type="component" value="Unassembled WGS sequence"/>
</dbReference>
<accession>A0A9N9UUL1</accession>
<evidence type="ECO:0000313" key="2">
    <source>
        <dbReference type="Proteomes" id="UP000754883"/>
    </source>
</evidence>
<organism evidence="1 2">
    <name type="scientific">Clonostachys byssicola</name>
    <dbReference type="NCBI Taxonomy" id="160290"/>
    <lineage>
        <taxon>Eukaryota</taxon>
        <taxon>Fungi</taxon>
        <taxon>Dikarya</taxon>
        <taxon>Ascomycota</taxon>
        <taxon>Pezizomycotina</taxon>
        <taxon>Sordariomycetes</taxon>
        <taxon>Hypocreomycetidae</taxon>
        <taxon>Hypocreales</taxon>
        <taxon>Bionectriaceae</taxon>
        <taxon>Clonostachys</taxon>
    </lineage>
</organism>
<gene>
    <name evidence="1" type="ORF">CBYS24578_00014604</name>
</gene>
<dbReference type="EMBL" id="CABFNO020001564">
    <property type="protein sequence ID" value="CAH0003427.1"/>
    <property type="molecule type" value="Genomic_DNA"/>
</dbReference>
<name>A0A9N9UUL1_9HYPO</name>
<dbReference type="AlphaFoldDB" id="A0A9N9UUL1"/>
<proteinExistence type="predicted"/>
<comment type="caution">
    <text evidence="1">The sequence shown here is derived from an EMBL/GenBank/DDBJ whole genome shotgun (WGS) entry which is preliminary data.</text>
</comment>
<keyword evidence="2" id="KW-1185">Reference proteome</keyword>
<sequence length="248" mass="27997">MGTVTLDTEPPPSYEVATGQAPHELMEPVSLVLQGTEIVVENTGDNTLLYQLSRNITALPPKNKSSSIHLHRVERGASEKTNGEPVTTPIFHLVHPVNADFRHDLPPYFVTATSPEALGNIIFEANKHTLQRTEFSAKLSRDTTSSTKPLFHAKDNQQLVFYSKNSRKDGQQWLDQHGKLLATERHNGQLPTLTMEAPVRRNTRDALVAMWCMMLWYELAESRGAKRERKCDPALQSLRWLANNISQY</sequence>